<feature type="transmembrane region" description="Helical" evidence="1">
    <location>
        <begin position="12"/>
        <end position="29"/>
    </location>
</feature>
<dbReference type="STRING" id="477974.Daud_1014"/>
<reference evidence="2 3" key="2">
    <citation type="journal article" date="2008" name="Science">
        <title>Environmental genomics reveals a single-species ecosystem deep within Earth.</title>
        <authorList>
            <person name="Chivian D."/>
            <person name="Brodie E.L."/>
            <person name="Alm E.J."/>
            <person name="Culley D.E."/>
            <person name="Dehal P.S."/>
            <person name="Desantis T.Z."/>
            <person name="Gihring T.M."/>
            <person name="Lapidus A."/>
            <person name="Lin L.H."/>
            <person name="Lowry S.R."/>
            <person name="Moser D.P."/>
            <person name="Richardson P.M."/>
            <person name="Southam G."/>
            <person name="Wanger G."/>
            <person name="Pratt L.M."/>
            <person name="Andersen G.L."/>
            <person name="Hazen T.C."/>
            <person name="Brockman F.J."/>
            <person name="Arkin A.P."/>
            <person name="Onstott T.C."/>
        </authorList>
    </citation>
    <scope>NUCLEOTIDE SEQUENCE [LARGE SCALE GENOMIC DNA]</scope>
    <source>
        <strain evidence="2 3">MP104C</strain>
    </source>
</reference>
<dbReference type="AlphaFoldDB" id="B1I3L4"/>
<evidence type="ECO:0008006" key="4">
    <source>
        <dbReference type="Google" id="ProtNLM"/>
    </source>
</evidence>
<name>B1I3L4_DESAP</name>
<dbReference type="RefSeq" id="WP_012302112.1">
    <property type="nucleotide sequence ID" value="NC_010424.1"/>
</dbReference>
<dbReference type="InterPro" id="IPR024232">
    <property type="entry name" value="SpoIIIAH"/>
</dbReference>
<accession>B1I3L4</accession>
<protein>
    <recommendedName>
        <fullName evidence="4">Stage III sporulation protein AH</fullName>
    </recommendedName>
</protein>
<dbReference type="Proteomes" id="UP000008544">
    <property type="component" value="Chromosome"/>
</dbReference>
<reference evidence="3" key="1">
    <citation type="submission" date="2007-10" db="EMBL/GenBank/DDBJ databases">
        <title>Complete sequence of chromosome of Desulforudis audaxviator MP104C.</title>
        <authorList>
            <person name="Copeland A."/>
            <person name="Lucas S."/>
            <person name="Lapidus A."/>
            <person name="Barry K."/>
            <person name="Glavina del Rio T."/>
            <person name="Dalin E."/>
            <person name="Tice H."/>
            <person name="Bruce D."/>
            <person name="Pitluck S."/>
            <person name="Lowry S.R."/>
            <person name="Larimer F."/>
            <person name="Land M.L."/>
            <person name="Hauser L."/>
            <person name="Kyrpides N."/>
            <person name="Ivanova N.N."/>
            <person name="Richardson P."/>
        </authorList>
    </citation>
    <scope>NUCLEOTIDE SEQUENCE [LARGE SCALE GENOMIC DNA]</scope>
    <source>
        <strain evidence="3">MP104C</strain>
    </source>
</reference>
<proteinExistence type="predicted"/>
<organism evidence="2 3">
    <name type="scientific">Desulforudis audaxviator (strain MP104C)</name>
    <dbReference type="NCBI Taxonomy" id="477974"/>
    <lineage>
        <taxon>Bacteria</taxon>
        <taxon>Bacillati</taxon>
        <taxon>Bacillota</taxon>
        <taxon>Clostridia</taxon>
        <taxon>Thermoanaerobacterales</taxon>
        <taxon>Candidatus Desulforudaceae</taxon>
        <taxon>Candidatus Desulforudis</taxon>
    </lineage>
</organism>
<evidence type="ECO:0000313" key="3">
    <source>
        <dbReference type="Proteomes" id="UP000008544"/>
    </source>
</evidence>
<keyword evidence="3" id="KW-1185">Reference proteome</keyword>
<evidence type="ECO:0000256" key="1">
    <source>
        <dbReference type="SAM" id="Phobius"/>
    </source>
</evidence>
<evidence type="ECO:0000313" key="2">
    <source>
        <dbReference type="EMBL" id="ACA59526.1"/>
    </source>
</evidence>
<sequence length="176" mass="19665">MRFWTFERKSLRIVGLLVLASILVCAWVLRPPVQDPEVPPRPEAVEPAADEPAAESEGNFFIEYRLEREMSRGRQVELLKTVAQDPGAGETQRAAAQERLLQITRDLERETSLENILRAKGFRDAAVFFQENRATVVVPDLTSEEQATGIINLVVRGAGIMPEDVTVIGHPGEFRS</sequence>
<dbReference type="EMBL" id="CP000860">
    <property type="protein sequence ID" value="ACA59526.1"/>
    <property type="molecule type" value="Genomic_DNA"/>
</dbReference>
<dbReference type="Pfam" id="PF12685">
    <property type="entry name" value="SpoIIIAH"/>
    <property type="match status" value="1"/>
</dbReference>
<keyword evidence="1" id="KW-1133">Transmembrane helix</keyword>
<dbReference type="eggNOG" id="ENOG5032YS3">
    <property type="taxonomic scope" value="Bacteria"/>
</dbReference>
<dbReference type="HOGENOM" id="CLU_1522777_0_0_9"/>
<keyword evidence="1" id="KW-0472">Membrane</keyword>
<dbReference type="InterPro" id="IPR038503">
    <property type="entry name" value="SpoIIIAH_sf"/>
</dbReference>
<dbReference type="Gene3D" id="1.10.287.4300">
    <property type="entry name" value="Stage III sporulation protein AH-like"/>
    <property type="match status" value="1"/>
</dbReference>
<gene>
    <name evidence="2" type="ordered locus">Daud_1014</name>
</gene>
<dbReference type="KEGG" id="dau:Daud_1014"/>
<keyword evidence="1" id="KW-0812">Transmembrane</keyword>